<dbReference type="EMBL" id="CAKAEH010001902">
    <property type="protein sequence ID" value="CAG9540149.1"/>
    <property type="molecule type" value="Genomic_DNA"/>
</dbReference>
<accession>A0A8J2MUW7</accession>
<organism evidence="1 2">
    <name type="scientific">Cercopithifilaria johnstoni</name>
    <dbReference type="NCBI Taxonomy" id="2874296"/>
    <lineage>
        <taxon>Eukaryota</taxon>
        <taxon>Metazoa</taxon>
        <taxon>Ecdysozoa</taxon>
        <taxon>Nematoda</taxon>
        <taxon>Chromadorea</taxon>
        <taxon>Rhabditida</taxon>
        <taxon>Spirurina</taxon>
        <taxon>Spiruromorpha</taxon>
        <taxon>Filarioidea</taxon>
        <taxon>Onchocercidae</taxon>
        <taxon>Cercopithifilaria</taxon>
    </lineage>
</organism>
<gene>
    <name evidence="1" type="ORF">CJOHNSTONI_LOCUS9689</name>
</gene>
<name>A0A8J2MUW7_9BILA</name>
<evidence type="ECO:0000313" key="2">
    <source>
        <dbReference type="Proteomes" id="UP000746747"/>
    </source>
</evidence>
<sequence length="82" mass="9382">MDMCRYMSCPYGQQCLNGECLSNTPLLTTTITIPNNFNSFPINPNTYPGYINPSLTTNSWITGQGGFMFNMNRRCLFYFVEN</sequence>
<dbReference type="OrthoDB" id="5857191at2759"/>
<comment type="caution">
    <text evidence="1">The sequence shown here is derived from an EMBL/GenBank/DDBJ whole genome shotgun (WGS) entry which is preliminary data.</text>
</comment>
<proteinExistence type="predicted"/>
<dbReference type="Proteomes" id="UP000746747">
    <property type="component" value="Unassembled WGS sequence"/>
</dbReference>
<keyword evidence="2" id="KW-1185">Reference proteome</keyword>
<evidence type="ECO:0000313" key="1">
    <source>
        <dbReference type="EMBL" id="CAG9540149.1"/>
    </source>
</evidence>
<protein>
    <submittedName>
        <fullName evidence="1">Uncharacterized protein</fullName>
    </submittedName>
</protein>
<reference evidence="1" key="1">
    <citation type="submission" date="2021-09" db="EMBL/GenBank/DDBJ databases">
        <authorList>
            <consortium name="Pathogen Informatics"/>
        </authorList>
    </citation>
    <scope>NUCLEOTIDE SEQUENCE</scope>
</reference>
<dbReference type="AlphaFoldDB" id="A0A8J2MUW7"/>